<comment type="similarity">
    <text evidence="1">Belongs to the ARG7 family.</text>
</comment>
<dbReference type="Gramene" id="HORVU.MOREX.r3.5HG0432400.1">
    <property type="protein sequence ID" value="HORVU.MOREX.r3.5HG0432400.1.CDS1"/>
    <property type="gene ID" value="HORVU.MOREX.r3.5HG0432400"/>
</dbReference>
<protein>
    <submittedName>
        <fullName evidence="3">Uncharacterized protein</fullName>
    </submittedName>
</protein>
<dbReference type="AlphaFoldDB" id="A0A8I6Y6Y9"/>
<evidence type="ECO:0000256" key="1">
    <source>
        <dbReference type="ARBA" id="ARBA00006974"/>
    </source>
</evidence>
<reference evidence="3" key="3">
    <citation type="submission" date="2022-01" db="UniProtKB">
        <authorList>
            <consortium name="EnsemblPlants"/>
        </authorList>
    </citation>
    <scope>IDENTIFICATION</scope>
    <source>
        <strain evidence="3">subsp. vulgare</strain>
    </source>
</reference>
<proteinExistence type="inferred from homology"/>
<evidence type="ECO:0000256" key="2">
    <source>
        <dbReference type="SAM" id="MobiDB-lite"/>
    </source>
</evidence>
<dbReference type="Proteomes" id="UP000011116">
    <property type="component" value="Chromosome 5H"/>
</dbReference>
<dbReference type="Pfam" id="PF02519">
    <property type="entry name" value="Auxin_inducible"/>
    <property type="match status" value="1"/>
</dbReference>
<reference evidence="3" key="2">
    <citation type="submission" date="2020-10" db="EMBL/GenBank/DDBJ databases">
        <authorList>
            <person name="Scholz U."/>
            <person name="Mascher M."/>
            <person name="Fiebig A."/>
        </authorList>
    </citation>
    <scope>NUCLEOTIDE SEQUENCE [LARGE SCALE GENOMIC DNA]</scope>
    <source>
        <strain evidence="3">cv. Morex</strain>
    </source>
</reference>
<dbReference type="GO" id="GO:0009733">
    <property type="term" value="P:response to auxin"/>
    <property type="evidence" value="ECO:0007669"/>
    <property type="project" value="InterPro"/>
</dbReference>
<evidence type="ECO:0000313" key="3">
    <source>
        <dbReference type="EnsemblPlants" id="HORVU.MOREX.r3.5HG0432400.1.CDS1"/>
    </source>
</evidence>
<keyword evidence="4" id="KW-1185">Reference proteome</keyword>
<dbReference type="EnsemblPlants" id="HORVU.MOREX.r3.5HG0432400.1">
    <property type="protein sequence ID" value="HORVU.MOREX.r3.5HG0432400.1.CDS1"/>
    <property type="gene ID" value="HORVU.MOREX.r3.5HG0432400"/>
</dbReference>
<feature type="region of interest" description="Disordered" evidence="2">
    <location>
        <begin position="1"/>
        <end position="27"/>
    </location>
</feature>
<dbReference type="InterPro" id="IPR003676">
    <property type="entry name" value="SAUR_fam"/>
</dbReference>
<accession>A0A8I6Y6Y9</accession>
<evidence type="ECO:0000313" key="4">
    <source>
        <dbReference type="Proteomes" id="UP000011116"/>
    </source>
</evidence>
<organism evidence="3 4">
    <name type="scientific">Hordeum vulgare subsp. vulgare</name>
    <name type="common">Domesticated barley</name>
    <dbReference type="NCBI Taxonomy" id="112509"/>
    <lineage>
        <taxon>Eukaryota</taxon>
        <taxon>Viridiplantae</taxon>
        <taxon>Streptophyta</taxon>
        <taxon>Embryophyta</taxon>
        <taxon>Tracheophyta</taxon>
        <taxon>Spermatophyta</taxon>
        <taxon>Magnoliopsida</taxon>
        <taxon>Liliopsida</taxon>
        <taxon>Poales</taxon>
        <taxon>Poaceae</taxon>
        <taxon>BOP clade</taxon>
        <taxon>Pooideae</taxon>
        <taxon>Triticodae</taxon>
        <taxon>Triticeae</taxon>
        <taxon>Hordeinae</taxon>
        <taxon>Hordeum</taxon>
    </lineage>
</organism>
<reference evidence="4" key="1">
    <citation type="journal article" date="2012" name="Nature">
        <title>A physical, genetic and functional sequence assembly of the barley genome.</title>
        <authorList>
            <consortium name="The International Barley Genome Sequencing Consortium"/>
            <person name="Mayer K.F."/>
            <person name="Waugh R."/>
            <person name="Brown J.W."/>
            <person name="Schulman A."/>
            <person name="Langridge P."/>
            <person name="Platzer M."/>
            <person name="Fincher G.B."/>
            <person name="Muehlbauer G.J."/>
            <person name="Sato K."/>
            <person name="Close T.J."/>
            <person name="Wise R.P."/>
            <person name="Stein N."/>
        </authorList>
    </citation>
    <scope>NUCLEOTIDE SEQUENCE [LARGE SCALE GENOMIC DNA]</scope>
    <source>
        <strain evidence="4">cv. Morex</strain>
    </source>
</reference>
<sequence length="105" mass="11734">MLVREERASMQRNHHRPCSRGMRDARCRGSRSPSSVLLVRARLLLPCRSETLERCRSGLNSGGRSSAAVAPGCFSVYVGPERERFVVCADCTNHPLFRCLLDDAE</sequence>
<name>A0A8I6Y6Y9_HORVV</name>